<dbReference type="PANTHER" id="PTHR46524:SF7">
    <property type="entry name" value="CW-TYPE ZINC FINGER"/>
    <property type="match status" value="1"/>
</dbReference>
<feature type="region of interest" description="Disordered" evidence="4">
    <location>
        <begin position="1344"/>
        <end position="1400"/>
    </location>
</feature>
<dbReference type="Pfam" id="PF24756">
    <property type="entry name" value="THD_CWZF3-5-7"/>
    <property type="match status" value="1"/>
</dbReference>
<evidence type="ECO:0000256" key="1">
    <source>
        <dbReference type="ARBA" id="ARBA00022723"/>
    </source>
</evidence>
<feature type="compositionally biased region" description="Polar residues" evidence="4">
    <location>
        <begin position="90"/>
        <end position="102"/>
    </location>
</feature>
<keyword evidence="1" id="KW-0479">Metal-binding</keyword>
<feature type="compositionally biased region" description="Polar residues" evidence="4">
    <location>
        <begin position="1161"/>
        <end position="1178"/>
    </location>
</feature>
<feature type="compositionally biased region" description="Basic and acidic residues" evidence="4">
    <location>
        <begin position="1285"/>
        <end position="1303"/>
    </location>
</feature>
<comment type="caution">
    <text evidence="6">The sequence shown here is derived from an EMBL/GenBank/DDBJ whole genome shotgun (WGS) entry which is preliminary data.</text>
</comment>
<feature type="compositionally biased region" description="Acidic residues" evidence="4">
    <location>
        <begin position="571"/>
        <end position="581"/>
    </location>
</feature>
<feature type="compositionally biased region" description="Basic and acidic residues" evidence="4">
    <location>
        <begin position="549"/>
        <end position="570"/>
    </location>
</feature>
<protein>
    <submittedName>
        <fullName evidence="6">Cysteine-tryptophan domain-containing zinc finger protein 7-like isoform X1</fullName>
    </submittedName>
</protein>
<feature type="compositionally biased region" description="Low complexity" evidence="4">
    <location>
        <begin position="124"/>
        <end position="133"/>
    </location>
</feature>
<evidence type="ECO:0000259" key="5">
    <source>
        <dbReference type="PROSITE" id="PS51050"/>
    </source>
</evidence>
<dbReference type="Proteomes" id="UP001567538">
    <property type="component" value="Unassembled WGS sequence"/>
</dbReference>
<name>A0ABD1HQK0_SALDI</name>
<feature type="compositionally biased region" description="Basic and acidic residues" evidence="4">
    <location>
        <begin position="1100"/>
        <end position="1110"/>
    </location>
</feature>
<feature type="compositionally biased region" description="Polar residues" evidence="4">
    <location>
        <begin position="1305"/>
        <end position="1317"/>
    </location>
</feature>
<feature type="region of interest" description="Disordered" evidence="4">
    <location>
        <begin position="275"/>
        <end position="306"/>
    </location>
</feature>
<feature type="region of interest" description="Disordered" evidence="4">
    <location>
        <begin position="398"/>
        <end position="650"/>
    </location>
</feature>
<feature type="compositionally biased region" description="Basic and acidic residues" evidence="4">
    <location>
        <begin position="851"/>
        <end position="874"/>
    </location>
</feature>
<dbReference type="InterPro" id="IPR011124">
    <property type="entry name" value="Znf_CW"/>
</dbReference>
<dbReference type="GO" id="GO:0008270">
    <property type="term" value="F:zinc ion binding"/>
    <property type="evidence" value="ECO:0007669"/>
    <property type="project" value="UniProtKB-KW"/>
</dbReference>
<evidence type="ECO:0000313" key="7">
    <source>
        <dbReference type="Proteomes" id="UP001567538"/>
    </source>
</evidence>
<feature type="domain" description="CW-type" evidence="5">
    <location>
        <begin position="652"/>
        <end position="705"/>
    </location>
</feature>
<keyword evidence="7" id="KW-1185">Reference proteome</keyword>
<feature type="region of interest" description="Disordered" evidence="4">
    <location>
        <begin position="757"/>
        <end position="911"/>
    </location>
</feature>
<dbReference type="InterPro" id="IPR055300">
    <property type="entry name" value="CWZF3/5/7"/>
</dbReference>
<organism evidence="6 7">
    <name type="scientific">Salvia divinorum</name>
    <name type="common">Maria pastora</name>
    <name type="synonym">Diviner's sage</name>
    <dbReference type="NCBI Taxonomy" id="28513"/>
    <lineage>
        <taxon>Eukaryota</taxon>
        <taxon>Viridiplantae</taxon>
        <taxon>Streptophyta</taxon>
        <taxon>Embryophyta</taxon>
        <taxon>Tracheophyta</taxon>
        <taxon>Spermatophyta</taxon>
        <taxon>Magnoliopsida</taxon>
        <taxon>eudicotyledons</taxon>
        <taxon>Gunneridae</taxon>
        <taxon>Pentapetalae</taxon>
        <taxon>asterids</taxon>
        <taxon>lamiids</taxon>
        <taxon>Lamiales</taxon>
        <taxon>Lamiaceae</taxon>
        <taxon>Nepetoideae</taxon>
        <taxon>Mentheae</taxon>
        <taxon>Salviinae</taxon>
        <taxon>Salvia</taxon>
        <taxon>Salvia subgen. Calosphace</taxon>
    </lineage>
</organism>
<evidence type="ECO:0000256" key="2">
    <source>
        <dbReference type="ARBA" id="ARBA00022771"/>
    </source>
</evidence>
<feature type="compositionally biased region" description="Polar residues" evidence="4">
    <location>
        <begin position="799"/>
        <end position="817"/>
    </location>
</feature>
<keyword evidence="2" id="KW-0863">Zinc-finger</keyword>
<feature type="compositionally biased region" description="Basic and acidic residues" evidence="4">
    <location>
        <begin position="957"/>
        <end position="966"/>
    </location>
</feature>
<evidence type="ECO:0000256" key="4">
    <source>
        <dbReference type="SAM" id="MobiDB-lite"/>
    </source>
</evidence>
<keyword evidence="3" id="KW-0862">Zinc</keyword>
<feature type="compositionally biased region" description="Low complexity" evidence="4">
    <location>
        <begin position="1000"/>
        <end position="1011"/>
    </location>
</feature>
<sequence length="1640" mass="177886">MISVGSRDGRKRIGLGLDMEETELEEGEALGYQEEGEDSTIDPDVALSYIEEKVHRFLGHLQKDFEGGVSAENLGAKFGGYGSFLPTYQRSPSWSHTKSSAEALNYESPRSPRKTHTEDQRQNSFASSSASPSKRPHTASGRSLSVGSSLKGNGYLKSKHAEESSLKNGTYRKSVSDQRTLKVRIKVGSENLSAQKNADIYSGLGLVVSPSSSMDDSPTTSEGQCGKLSGVPEASPTSILQIMTSYSGELLLSPLSEDLIHFTEKRKFRGISETKPVDKTSKKSGLLGNGSLSGRSNHTVTEKKKVVSSEKDDDYFTELPYQNNNAFVENNVSPLKKDKENDSDMYGYEELVSNALKLPLLSSSQHIVGDPLKDTSPATFAAKDRIKRETCSPCIEKEHLESVAPSQDASRAEKLGGRSGSSGKASESKEGNRFSTTVAACPQEDIYKAEKSYALDQSESNASKGIKALAASEPPGPLKQLVTQKGGSVNEGGLEPSLEKSSTGGKRKRREAQNKGSEGAYVAKDESMVESSLAPKSGKSSHTNCLTSKNDRPDLQKEHEKPRDRYKDFFGDVEFEDDDNESISGEMTSAGRLKDPHFAGKRNVSKDHNMSREKHTGRNSEKTLEKYAKPVSRPTPPLENGPNSETPAGSVPLVQEDWVLCDKCKTWRLLPLGTNPKILPEKWLCRMLSWLPGMNRCSIPEEETTNALRALYHPVASVPVPPPEGQGIRLNNAIMASVGITSADSRPLAQEHRDVAVPAAPNSGKKKHGSAVAATSGDIDGSTNSSNSRKKKMLGKITKLNSANNSPSVDASGQHMRQGSMALEKCSDAKAEKISQVSSSDKGTSVKIKSKRESDMEGTRASKRMKSEELHFDDENWNSDNGGGASTKAGRRSSSLSNNTSGNDRDKYNNLKDFSGEAMKSIASSMNVEMHFPSPSADGLLCSGKYDDEDPRKRRVKENYGSRTHNEPISNSEQHYLHSGDFIEELSESEHRKEKKARLSKSGGKAMSGSKTCIGSDRKSKSIKDQHDVQLVNGTQAVDYLKSDMASARPSVAANSSSSKVSGSHRTKTNGQEVKGSPVESVSSSPLRFPNADKVTSARKSHDGRTDFHDSAAANPVMFSGSDDGGNDRTGLDKIDTVLTANDHADDVHIDQLCHSNQYASANHYSEQSNAETRTNNDQSQSGVHSKKSGKGLSSQSKDKASASSSEVDNIKIKASDSRNDASDYTHLHEEKSKSRRNKFDEKSGTPKKGDKFVSKKDMAGGMSSESSKAPSQKKLGHDGQNAIRSHDKKHDLPQEHENEKLPKKSNQTETRGNGKSHSLPPLARIQTDTAPVSVSQKENNLKGLSLDASDNGDAQKASNQRKKSENSNGQPLRHPTPNSHKVRDVDAPSPVRRDSSSHAANTILKEAKDLKHMADRLKNSGTSIGLYFEAALKFLHGASLLESGSSEATKHNELMHSLHIYSSTAKLCEFCAHDYEKSKDMGAAALAYKCMEVAYMRVLYSSHSNTSRDRAELQSALQIAATGESPSSSASDVDNLNHQATADKAASAKVVGSPQVSGSHIITSRNRSSLLRVLNFAQDVTFAMEASRKSRIAFTAATSRLADTHKEGIRSLKNALDYNFQDVEGLLQLVRIAMEAISR</sequence>
<feature type="region of interest" description="Disordered" evidence="4">
    <location>
        <begin position="1047"/>
        <end position="1133"/>
    </location>
</feature>
<evidence type="ECO:0000313" key="6">
    <source>
        <dbReference type="EMBL" id="KAL1558432.1"/>
    </source>
</evidence>
<evidence type="ECO:0000256" key="3">
    <source>
        <dbReference type="ARBA" id="ARBA00022833"/>
    </source>
</evidence>
<feature type="compositionally biased region" description="Polar residues" evidence="4">
    <location>
        <begin position="538"/>
        <end position="548"/>
    </location>
</feature>
<feature type="compositionally biased region" description="Basic and acidic residues" evidence="4">
    <location>
        <begin position="592"/>
        <end position="628"/>
    </location>
</feature>
<feature type="region of interest" description="Disordered" evidence="4">
    <location>
        <begin position="211"/>
        <end position="231"/>
    </location>
</feature>
<feature type="region of interest" description="Disordered" evidence="4">
    <location>
        <begin position="934"/>
        <end position="1028"/>
    </location>
</feature>
<dbReference type="Gene3D" id="3.30.40.100">
    <property type="match status" value="1"/>
</dbReference>
<feature type="region of interest" description="Disordered" evidence="4">
    <location>
        <begin position="90"/>
        <end position="175"/>
    </location>
</feature>
<dbReference type="PROSITE" id="PS51050">
    <property type="entry name" value="ZF_CW"/>
    <property type="match status" value="1"/>
</dbReference>
<feature type="compositionally biased region" description="Low complexity" evidence="4">
    <location>
        <begin position="211"/>
        <end position="221"/>
    </location>
</feature>
<reference evidence="6 7" key="1">
    <citation type="submission" date="2024-06" db="EMBL/GenBank/DDBJ databases">
        <title>A chromosome level genome sequence of Diviner's sage (Salvia divinorum).</title>
        <authorList>
            <person name="Ford S.A."/>
            <person name="Ro D.-K."/>
            <person name="Ness R.W."/>
            <person name="Phillips M.A."/>
        </authorList>
    </citation>
    <scope>NUCLEOTIDE SEQUENCE [LARGE SCALE GENOMIC DNA]</scope>
    <source>
        <strain evidence="6">SAF-2024a</strain>
        <tissue evidence="6">Leaf</tissue>
    </source>
</reference>
<feature type="compositionally biased region" description="Low complexity" evidence="4">
    <location>
        <begin position="1047"/>
        <end position="1062"/>
    </location>
</feature>
<feature type="compositionally biased region" description="Polar residues" evidence="4">
    <location>
        <begin position="892"/>
        <end position="902"/>
    </location>
</feature>
<feature type="compositionally biased region" description="Basic and acidic residues" evidence="4">
    <location>
        <begin position="1016"/>
        <end position="1028"/>
    </location>
</feature>
<dbReference type="InterPro" id="IPR056406">
    <property type="entry name" value="THD_CWZF3/5/7"/>
</dbReference>
<feature type="compositionally biased region" description="Low complexity" evidence="4">
    <location>
        <begin position="283"/>
        <end position="294"/>
    </location>
</feature>
<feature type="compositionally biased region" description="Polar residues" evidence="4">
    <location>
        <begin position="140"/>
        <end position="151"/>
    </location>
</feature>
<proteinExistence type="predicted"/>
<dbReference type="EMBL" id="JBEAFC010000004">
    <property type="protein sequence ID" value="KAL1558432.1"/>
    <property type="molecule type" value="Genomic_DNA"/>
</dbReference>
<feature type="compositionally biased region" description="Basic and acidic residues" evidence="4">
    <location>
        <begin position="1209"/>
        <end position="1259"/>
    </location>
</feature>
<gene>
    <name evidence="6" type="ORF">AAHA92_08900</name>
</gene>
<feature type="compositionally biased region" description="Low complexity" evidence="4">
    <location>
        <begin position="1191"/>
        <end position="1206"/>
    </location>
</feature>
<feature type="compositionally biased region" description="Basic and acidic residues" evidence="4">
    <location>
        <begin position="1382"/>
        <end position="1397"/>
    </location>
</feature>
<accession>A0ABD1HQK0</accession>
<dbReference type="Pfam" id="PF07496">
    <property type="entry name" value="zf-CW"/>
    <property type="match status" value="1"/>
</dbReference>
<feature type="region of interest" description="Disordered" evidence="4">
    <location>
        <begin position="1161"/>
        <end position="1325"/>
    </location>
</feature>
<dbReference type="PANTHER" id="PTHR46524">
    <property type="entry name" value="CW-TYPE ZINC FINGER"/>
    <property type="match status" value="1"/>
</dbReference>